<feature type="transmembrane region" description="Helical" evidence="5">
    <location>
        <begin position="294"/>
        <end position="316"/>
    </location>
</feature>
<organism evidence="6 7">
    <name type="scientific">Desulfovibrio porci</name>
    <dbReference type="NCBI Taxonomy" id="2605782"/>
    <lineage>
        <taxon>Bacteria</taxon>
        <taxon>Pseudomonadati</taxon>
        <taxon>Thermodesulfobacteriota</taxon>
        <taxon>Desulfovibrionia</taxon>
        <taxon>Desulfovibrionales</taxon>
        <taxon>Desulfovibrionaceae</taxon>
        <taxon>Desulfovibrio</taxon>
    </lineage>
</organism>
<dbReference type="NCBIfam" id="NF008032">
    <property type="entry name" value="PRK10764.1"/>
    <property type="match status" value="1"/>
</dbReference>
<keyword evidence="4 5" id="KW-0472">Membrane</keyword>
<dbReference type="Proteomes" id="UP000477488">
    <property type="component" value="Unassembled WGS sequence"/>
</dbReference>
<gene>
    <name evidence="6" type="primary">tehA</name>
    <name evidence="6" type="ORF">FYJ44_01760</name>
</gene>
<dbReference type="InterPro" id="IPR038665">
    <property type="entry name" value="Voltage-dep_anion_channel_sf"/>
</dbReference>
<proteinExistence type="predicted"/>
<evidence type="ECO:0000256" key="2">
    <source>
        <dbReference type="ARBA" id="ARBA00022692"/>
    </source>
</evidence>
<dbReference type="CDD" id="cd09324">
    <property type="entry name" value="TDT_TehA"/>
    <property type="match status" value="1"/>
</dbReference>
<dbReference type="GO" id="GO:0046583">
    <property type="term" value="F:monoatomic cation efflux transmembrane transporter activity"/>
    <property type="evidence" value="ECO:0007669"/>
    <property type="project" value="TreeGrafter"/>
</dbReference>
<feature type="transmembrane region" description="Helical" evidence="5">
    <location>
        <begin position="112"/>
        <end position="134"/>
    </location>
</feature>
<evidence type="ECO:0000256" key="4">
    <source>
        <dbReference type="ARBA" id="ARBA00023136"/>
    </source>
</evidence>
<evidence type="ECO:0000313" key="7">
    <source>
        <dbReference type="Proteomes" id="UP000477488"/>
    </source>
</evidence>
<keyword evidence="3 5" id="KW-1133">Transmembrane helix</keyword>
<dbReference type="RefSeq" id="WP_154508555.1">
    <property type="nucleotide sequence ID" value="NZ_JAXELC010000055.1"/>
</dbReference>
<dbReference type="GO" id="GO:0005886">
    <property type="term" value="C:plasma membrane"/>
    <property type="evidence" value="ECO:0007669"/>
    <property type="project" value="TreeGrafter"/>
</dbReference>
<evidence type="ECO:0000313" key="6">
    <source>
        <dbReference type="EMBL" id="MSS26789.1"/>
    </source>
</evidence>
<keyword evidence="2 5" id="KW-0812">Transmembrane</keyword>
<comment type="caution">
    <text evidence="6">The sequence shown here is derived from an EMBL/GenBank/DDBJ whole genome shotgun (WGS) entry which is preliminary data.</text>
</comment>
<protein>
    <submittedName>
        <fullName evidence="6">Dicarboxylate transporter/tellurite-resistance protein TehA</fullName>
    </submittedName>
</protein>
<dbReference type="AlphaFoldDB" id="A0A6L5XI60"/>
<keyword evidence="7" id="KW-1185">Reference proteome</keyword>
<feature type="transmembrane region" description="Helical" evidence="5">
    <location>
        <begin position="231"/>
        <end position="251"/>
    </location>
</feature>
<evidence type="ECO:0000256" key="5">
    <source>
        <dbReference type="SAM" id="Phobius"/>
    </source>
</evidence>
<dbReference type="PANTHER" id="PTHR37955">
    <property type="entry name" value="TELLURITE RESISTANCE PROTEIN TEHA"/>
    <property type="match status" value="1"/>
</dbReference>
<dbReference type="PANTHER" id="PTHR37955:SF1">
    <property type="entry name" value="DEP DOMAIN-CONTAINING PROTEIN"/>
    <property type="match status" value="1"/>
</dbReference>
<evidence type="ECO:0000256" key="1">
    <source>
        <dbReference type="ARBA" id="ARBA00004141"/>
    </source>
</evidence>
<dbReference type="EMBL" id="VUMH01000001">
    <property type="protein sequence ID" value="MSS26789.1"/>
    <property type="molecule type" value="Genomic_DNA"/>
</dbReference>
<dbReference type="InterPro" id="IPR004695">
    <property type="entry name" value="SLAC1/Mae1/Ssu1/TehA"/>
</dbReference>
<feature type="transmembrane region" description="Helical" evidence="5">
    <location>
        <begin position="12"/>
        <end position="33"/>
    </location>
</feature>
<dbReference type="Gene3D" id="1.50.10.150">
    <property type="entry name" value="Voltage-dependent anion channel"/>
    <property type="match status" value="1"/>
</dbReference>
<feature type="transmembrane region" description="Helical" evidence="5">
    <location>
        <begin position="88"/>
        <end position="106"/>
    </location>
</feature>
<feature type="transmembrane region" description="Helical" evidence="5">
    <location>
        <begin position="263"/>
        <end position="282"/>
    </location>
</feature>
<sequence>MAERALTPLDGYFPIPAAYFGMVLGIIGMGSAWRFAAAHWALPAVAGECLMALGVAVWLVLTCVFIYKWLFRRAAALAEVRDPIQCCFISLFPATTMLVGVAVAPYARPPAFWLIVLGTVGQLAFAAYRSAGLWRGRHTPEATTPGVYLPTVASNLISAIALGSLGYGHWGFLFLGAGIFSWLSLEPVILARLRTLGELPKPVRPTIGIQLAPPLVACTAYLSVNGGVADIFAQVLFGYGLLQLIFLARLLVWTFEQPFSPSFWSFSFGISALSASALRFLAHDPNSPIALLSWPIFIFSNLVIGLLIIGTLIRILQGRFLLPRPRPAGGPAA</sequence>
<dbReference type="InterPro" id="IPR039264">
    <property type="entry name" value="TehA"/>
</dbReference>
<dbReference type="InterPro" id="IPR052951">
    <property type="entry name" value="Tellurite_res_ion_channel"/>
</dbReference>
<evidence type="ECO:0000256" key="3">
    <source>
        <dbReference type="ARBA" id="ARBA00022989"/>
    </source>
</evidence>
<accession>A0A6L5XI60</accession>
<reference evidence="6 7" key="1">
    <citation type="submission" date="2019-09" db="EMBL/GenBank/DDBJ databases">
        <title>In-depth cultivation of the pig gut microbiome towards novel bacterial diversity and tailored functional studies.</title>
        <authorList>
            <person name="Wylensek D."/>
            <person name="Hitch T.C.A."/>
            <person name="Clavel T."/>
        </authorList>
    </citation>
    <scope>NUCLEOTIDE SEQUENCE [LARGE SCALE GENOMIC DNA]</scope>
    <source>
        <strain evidence="6 7">PG-178-WT-4</strain>
    </source>
</reference>
<feature type="transmembrane region" description="Helical" evidence="5">
    <location>
        <begin position="146"/>
        <end position="166"/>
    </location>
</feature>
<comment type="subcellular location">
    <subcellularLocation>
        <location evidence="1">Membrane</location>
        <topology evidence="1">Multi-pass membrane protein</topology>
    </subcellularLocation>
</comment>
<name>A0A6L5XI60_9BACT</name>
<feature type="transmembrane region" description="Helical" evidence="5">
    <location>
        <begin position="45"/>
        <end position="67"/>
    </location>
</feature>
<dbReference type="Pfam" id="PF03595">
    <property type="entry name" value="SLAC1"/>
    <property type="match status" value="1"/>
</dbReference>